<dbReference type="AlphaFoldDB" id="A0A917YNV3"/>
<dbReference type="OrthoDB" id="9814902at2"/>
<keyword evidence="8 9" id="KW-0472">Membrane</keyword>
<protein>
    <submittedName>
        <fullName evidence="11">Amino acid ABC transporter</fullName>
    </submittedName>
</protein>
<dbReference type="GO" id="GO:0043190">
    <property type="term" value="C:ATP-binding cassette (ABC) transporter complex"/>
    <property type="evidence" value="ECO:0007669"/>
    <property type="project" value="InterPro"/>
</dbReference>
<reference evidence="11 12" key="1">
    <citation type="journal article" date="2014" name="Int. J. Syst. Evol. Microbiol.">
        <title>Complete genome sequence of Corynebacterium casei LMG S-19264T (=DSM 44701T), isolated from a smear-ripened cheese.</title>
        <authorList>
            <consortium name="US DOE Joint Genome Institute (JGI-PGF)"/>
            <person name="Walter F."/>
            <person name="Albersmeier A."/>
            <person name="Kalinowski J."/>
            <person name="Ruckert C."/>
        </authorList>
    </citation>
    <scope>NUCLEOTIDE SEQUENCE [LARGE SCALE GENOMIC DNA]</scope>
    <source>
        <strain evidence="11 12">CGMCC 1.7029</strain>
    </source>
</reference>
<dbReference type="RefSeq" id="WP_146284678.1">
    <property type="nucleotide sequence ID" value="NZ_BMLP01000014.1"/>
</dbReference>
<feature type="domain" description="ABC transmembrane type-1" evidence="10">
    <location>
        <begin position="22"/>
        <end position="209"/>
    </location>
</feature>
<evidence type="ECO:0000256" key="3">
    <source>
        <dbReference type="ARBA" id="ARBA00022448"/>
    </source>
</evidence>
<comment type="similarity">
    <text evidence="2">Belongs to the binding-protein-dependent transport system permease family. HisMQ subfamily.</text>
</comment>
<feature type="transmembrane region" description="Helical" evidence="9">
    <location>
        <begin position="187"/>
        <end position="206"/>
    </location>
</feature>
<dbReference type="InterPro" id="IPR035906">
    <property type="entry name" value="MetI-like_sf"/>
</dbReference>
<dbReference type="Pfam" id="PF00528">
    <property type="entry name" value="BPD_transp_1"/>
    <property type="match status" value="1"/>
</dbReference>
<evidence type="ECO:0000256" key="2">
    <source>
        <dbReference type="ARBA" id="ARBA00010072"/>
    </source>
</evidence>
<dbReference type="Proteomes" id="UP000598196">
    <property type="component" value="Unassembled WGS sequence"/>
</dbReference>
<proteinExistence type="inferred from homology"/>
<sequence length="219" mass="23819">MKITLPYSGLQWSDLWFVLQGIGNTVLLTVIAATIGTIIGLALGWARGESKTARWAFAPIINVVRSVPLIIQLILASSFFAMAGGEASPLVAGCVVLSLYMGVLTSELVRAGLASVHITLRRAARSLGMSYWQELRHVSAPLALRAVFPGWVGTLIALTKDTALVGVLGYVELMRATQILINRTNEALLILTGAGLFYFLICYPISRYCRRLEKAMNHD</sequence>
<evidence type="ECO:0000256" key="1">
    <source>
        <dbReference type="ARBA" id="ARBA00004429"/>
    </source>
</evidence>
<feature type="transmembrane region" description="Helical" evidence="9">
    <location>
        <begin position="90"/>
        <end position="118"/>
    </location>
</feature>
<keyword evidence="3 9" id="KW-0813">Transport</keyword>
<evidence type="ECO:0000256" key="4">
    <source>
        <dbReference type="ARBA" id="ARBA00022475"/>
    </source>
</evidence>
<keyword evidence="5 9" id="KW-0812">Transmembrane</keyword>
<organism evidence="11 12">
    <name type="scientific">Gemmobacter aquaticus</name>
    <dbReference type="NCBI Taxonomy" id="490185"/>
    <lineage>
        <taxon>Bacteria</taxon>
        <taxon>Pseudomonadati</taxon>
        <taxon>Pseudomonadota</taxon>
        <taxon>Alphaproteobacteria</taxon>
        <taxon>Rhodobacterales</taxon>
        <taxon>Paracoccaceae</taxon>
        <taxon>Gemmobacter</taxon>
    </lineage>
</organism>
<dbReference type="Gene3D" id="1.10.3720.10">
    <property type="entry name" value="MetI-like"/>
    <property type="match status" value="1"/>
</dbReference>
<dbReference type="SUPFAM" id="SSF161098">
    <property type="entry name" value="MetI-like"/>
    <property type="match status" value="1"/>
</dbReference>
<dbReference type="InterPro" id="IPR010065">
    <property type="entry name" value="AA_ABC_transptr_permease_3TM"/>
</dbReference>
<evidence type="ECO:0000313" key="12">
    <source>
        <dbReference type="Proteomes" id="UP000598196"/>
    </source>
</evidence>
<evidence type="ECO:0000256" key="6">
    <source>
        <dbReference type="ARBA" id="ARBA00022970"/>
    </source>
</evidence>
<dbReference type="PANTHER" id="PTHR30614">
    <property type="entry name" value="MEMBRANE COMPONENT OF AMINO ACID ABC TRANSPORTER"/>
    <property type="match status" value="1"/>
</dbReference>
<dbReference type="InterPro" id="IPR000515">
    <property type="entry name" value="MetI-like"/>
</dbReference>
<evidence type="ECO:0000256" key="9">
    <source>
        <dbReference type="RuleBase" id="RU363032"/>
    </source>
</evidence>
<evidence type="ECO:0000256" key="8">
    <source>
        <dbReference type="ARBA" id="ARBA00023136"/>
    </source>
</evidence>
<keyword evidence="4" id="KW-1003">Cell membrane</keyword>
<keyword evidence="12" id="KW-1185">Reference proteome</keyword>
<dbReference type="InterPro" id="IPR043429">
    <property type="entry name" value="ArtM/GltK/GlnP/TcyL/YhdX-like"/>
</dbReference>
<dbReference type="EMBL" id="BMLP01000014">
    <property type="protein sequence ID" value="GGO38828.1"/>
    <property type="molecule type" value="Genomic_DNA"/>
</dbReference>
<comment type="caution">
    <text evidence="11">The sequence shown here is derived from an EMBL/GenBank/DDBJ whole genome shotgun (WGS) entry which is preliminary data.</text>
</comment>
<feature type="transmembrane region" description="Helical" evidence="9">
    <location>
        <begin position="138"/>
        <end position="158"/>
    </location>
</feature>
<comment type="subcellular location">
    <subcellularLocation>
        <location evidence="1">Cell inner membrane</location>
        <topology evidence="1">Multi-pass membrane protein</topology>
    </subcellularLocation>
    <subcellularLocation>
        <location evidence="9">Cell membrane</location>
        <topology evidence="9">Multi-pass membrane protein</topology>
    </subcellularLocation>
</comment>
<accession>A0A917YNV3</accession>
<gene>
    <name evidence="11" type="ORF">GCM10010991_36700</name>
</gene>
<keyword evidence="7 9" id="KW-1133">Transmembrane helix</keyword>
<feature type="transmembrane region" description="Helical" evidence="9">
    <location>
        <begin position="55"/>
        <end position="84"/>
    </location>
</feature>
<dbReference type="GO" id="GO:0015184">
    <property type="term" value="F:L-cystine transmembrane transporter activity"/>
    <property type="evidence" value="ECO:0007669"/>
    <property type="project" value="TreeGrafter"/>
</dbReference>
<keyword evidence="6" id="KW-0029">Amino-acid transport</keyword>
<evidence type="ECO:0000256" key="7">
    <source>
        <dbReference type="ARBA" id="ARBA00022989"/>
    </source>
</evidence>
<dbReference type="PANTHER" id="PTHR30614:SF0">
    <property type="entry name" value="L-CYSTINE TRANSPORT SYSTEM PERMEASE PROTEIN TCYL"/>
    <property type="match status" value="1"/>
</dbReference>
<evidence type="ECO:0000259" key="10">
    <source>
        <dbReference type="PROSITE" id="PS50928"/>
    </source>
</evidence>
<dbReference type="PROSITE" id="PS50928">
    <property type="entry name" value="ABC_TM1"/>
    <property type="match status" value="1"/>
</dbReference>
<dbReference type="NCBIfam" id="TIGR01726">
    <property type="entry name" value="HEQRo_perm_3TM"/>
    <property type="match status" value="1"/>
</dbReference>
<evidence type="ECO:0000313" key="11">
    <source>
        <dbReference type="EMBL" id="GGO38828.1"/>
    </source>
</evidence>
<evidence type="ECO:0000256" key="5">
    <source>
        <dbReference type="ARBA" id="ARBA00022692"/>
    </source>
</evidence>
<feature type="transmembrane region" description="Helical" evidence="9">
    <location>
        <begin position="15"/>
        <end position="43"/>
    </location>
</feature>
<dbReference type="CDD" id="cd06261">
    <property type="entry name" value="TM_PBP2"/>
    <property type="match status" value="1"/>
</dbReference>
<name>A0A917YNV3_9RHOB</name>